<evidence type="ECO:0000313" key="2">
    <source>
        <dbReference type="Proteomes" id="UP000201725"/>
    </source>
</evidence>
<evidence type="ECO:0000313" key="1">
    <source>
        <dbReference type="EMBL" id="AGH57193.1"/>
    </source>
</evidence>
<accession>M4SMG3</accession>
<organism evidence="1 2">
    <name type="scientific">Vibrio phage VBP32</name>
    <dbReference type="NCBI Taxonomy" id="754072"/>
    <lineage>
        <taxon>Viruses</taxon>
        <taxon>Duplodnaviria</taxon>
        <taxon>Heunggongvirae</taxon>
        <taxon>Uroviricota</taxon>
        <taxon>Caudoviricetes</taxon>
        <taxon>Schitoviridae</taxon>
        <taxon>Fuhrmanvirinae</taxon>
        <taxon>Stoningtonvirus</taxon>
        <taxon>Stoningtonvirus VBP47</taxon>
    </lineage>
</organism>
<proteinExistence type="predicted"/>
<protein>
    <submittedName>
        <fullName evidence="1">Uncharacterized protein</fullName>
    </submittedName>
</protein>
<reference evidence="1 2" key="1">
    <citation type="submission" date="2010-11" db="EMBL/GenBank/DDBJ databases">
        <title>The Genome Sequence of Vibrio phage VBP32.</title>
        <authorList>
            <consortium name="The Broad Institute Genome Sequencing Platform"/>
            <person name="Henn M.R."/>
            <person name="Wharam S."/>
            <person name="Gilg I."/>
            <person name="Martinez Martinez J."/>
            <person name="Wilson W."/>
            <person name="Levin J."/>
            <person name="Malboeuf C."/>
            <person name="Casali M."/>
            <person name="Russ C."/>
            <person name="Lennon N."/>
            <person name="Chapman S.B."/>
            <person name="Erlich R."/>
            <person name="Young S.K."/>
            <person name="Yandava C."/>
            <person name="Zeng Q."/>
            <person name="Fitzgerald M.F."/>
            <person name="Alvarado L."/>
            <person name="Anderson S."/>
            <person name="Berlin A."/>
            <person name="Chen Z."/>
            <person name="Freedman E."/>
            <person name="Gellesch M."/>
            <person name="Goldberg J."/>
            <person name="Green L."/>
            <person name="Griggs A."/>
            <person name="Gujja S."/>
            <person name="Heilman E."/>
            <person name="Heiman D."/>
            <person name="Hollinger A."/>
            <person name="Howarth C."/>
            <person name="Larson L."/>
            <person name="Mehta T."/>
            <person name="Neiman D."/>
            <person name="Pearson M."/>
            <person name="Roberts A."/>
            <person name="Ryan E."/>
            <person name="Saif S."/>
            <person name="Shea T."/>
            <person name="Shenoy N."/>
            <person name="Sisk P."/>
            <person name="Stolte C."/>
            <person name="Sykes S."/>
            <person name="White J."/>
            <person name="Haas B."/>
            <person name="Nusbaum C."/>
            <person name="Birren B."/>
        </authorList>
    </citation>
    <scope>NUCLEOTIDE SEQUENCE [LARGE SCALE GENOMIC DNA]</scope>
    <source>
        <strain evidence="1 2">VBP32</strain>
    </source>
</reference>
<dbReference type="KEGG" id="vg:15013187"/>
<sequence>MYCLYMVNDKYARTRYLVTLNEYVVSIGRGADHFRRMLDNVSSGRVTTSVTKEQWLSIHKHDIVDMQFMETSFNPEDILKTIKTMNLLGE</sequence>
<dbReference type="GeneID" id="15013187"/>
<dbReference type="EMBL" id="HQ634196">
    <property type="protein sequence ID" value="AGH57193.1"/>
    <property type="molecule type" value="Genomic_DNA"/>
</dbReference>
<dbReference type="RefSeq" id="YP_007676544.1">
    <property type="nucleotide sequence ID" value="NC_020868.1"/>
</dbReference>
<dbReference type="Proteomes" id="UP000201725">
    <property type="component" value="Segment"/>
</dbReference>
<name>M4SMG3_9CAUD</name>
<gene>
    <name evidence="1" type="ORF">VPMG_00054</name>
</gene>